<dbReference type="InterPro" id="IPR002867">
    <property type="entry name" value="IBR_dom"/>
</dbReference>
<evidence type="ECO:0000256" key="12">
    <source>
        <dbReference type="ARBA" id="ARBA00022833"/>
    </source>
</evidence>
<comment type="catalytic activity">
    <reaction evidence="1">
        <text>[E2 ubiquitin-conjugating enzyme]-S-ubiquitinyl-L-cysteine + [acceptor protein]-L-lysine = [E2 ubiquitin-conjugating enzyme]-L-cysteine + [acceptor protein]-N(6)-ubiquitinyl-L-lysine.</text>
        <dbReference type="EC" id="2.3.2.31"/>
    </reaction>
</comment>
<name>A0ABD3TVT8_9LAMI</name>
<dbReference type="CDD" id="cd16773">
    <property type="entry name" value="RING-HC_RBR_TRIAD1"/>
    <property type="match status" value="1"/>
</dbReference>
<reference evidence="16 17" key="1">
    <citation type="submission" date="2024-12" db="EMBL/GenBank/DDBJ databases">
        <title>The unique morphological basis and parallel evolutionary history of personate flowers in Penstemon.</title>
        <authorList>
            <person name="Depatie T.H."/>
            <person name="Wessinger C.A."/>
        </authorList>
    </citation>
    <scope>NUCLEOTIDE SEQUENCE [LARGE SCALE GENOMIC DNA]</scope>
    <source>
        <strain evidence="16">WTNN_2</strain>
        <tissue evidence="16">Leaf</tissue>
    </source>
</reference>
<keyword evidence="9" id="KW-0677">Repeat</keyword>
<keyword evidence="7" id="KW-0808">Transferase</keyword>
<dbReference type="GO" id="GO:0008270">
    <property type="term" value="F:zinc ion binding"/>
    <property type="evidence" value="ECO:0007669"/>
    <property type="project" value="UniProtKB-KW"/>
</dbReference>
<dbReference type="FunFam" id="3.30.40.10:FF:000019">
    <property type="entry name" value="RBR-type E3 ubiquitin transferase"/>
    <property type="match status" value="1"/>
</dbReference>
<feature type="domain" description="RING-type" evidence="15">
    <location>
        <begin position="58"/>
        <end position="261"/>
    </location>
</feature>
<protein>
    <recommendedName>
        <fullName evidence="6">RBR-type E3 ubiquitin transferase</fullName>
        <ecNumber evidence="6">2.3.2.31</ecNumber>
    </recommendedName>
</protein>
<keyword evidence="17" id="KW-1185">Reference proteome</keyword>
<keyword evidence="12" id="KW-0862">Zinc</keyword>
<comment type="caution">
    <text evidence="16">The sequence shown here is derived from an EMBL/GenBank/DDBJ whole genome shotgun (WGS) entry which is preliminary data.</text>
</comment>
<keyword evidence="11" id="KW-0833">Ubl conjugation pathway</keyword>
<dbReference type="Pfam" id="PF19422">
    <property type="entry name" value="Ariadne"/>
    <property type="match status" value="1"/>
</dbReference>
<evidence type="ECO:0000256" key="4">
    <source>
        <dbReference type="ARBA" id="ARBA00004906"/>
    </source>
</evidence>
<evidence type="ECO:0000256" key="1">
    <source>
        <dbReference type="ARBA" id="ARBA00001798"/>
    </source>
</evidence>
<evidence type="ECO:0000256" key="7">
    <source>
        <dbReference type="ARBA" id="ARBA00022679"/>
    </source>
</evidence>
<dbReference type="CDD" id="cd20346">
    <property type="entry name" value="BRcat_RBR_ANKIB1"/>
    <property type="match status" value="1"/>
</dbReference>
<keyword evidence="8" id="KW-0479">Metal-binding</keyword>
<comment type="similarity">
    <text evidence="5">Belongs to the RBR family. Ariadne subfamily.</text>
</comment>
<dbReference type="Proteomes" id="UP001634393">
    <property type="component" value="Unassembled WGS sequence"/>
</dbReference>
<dbReference type="InterPro" id="IPR001841">
    <property type="entry name" value="Znf_RING"/>
</dbReference>
<evidence type="ECO:0000256" key="2">
    <source>
        <dbReference type="ARBA" id="ARBA00001947"/>
    </source>
</evidence>
<gene>
    <name evidence="16" type="ORF">ACJIZ3_024934</name>
</gene>
<dbReference type="PROSITE" id="PS50089">
    <property type="entry name" value="ZF_RING_2"/>
    <property type="match status" value="1"/>
</dbReference>
<dbReference type="Pfam" id="PF01485">
    <property type="entry name" value="IBR"/>
    <property type="match status" value="1"/>
</dbReference>
<dbReference type="InterPro" id="IPR013083">
    <property type="entry name" value="Znf_RING/FYVE/PHD"/>
</dbReference>
<dbReference type="EC" id="2.3.2.31" evidence="6"/>
<proteinExistence type="inferred from homology"/>
<evidence type="ECO:0000256" key="6">
    <source>
        <dbReference type="ARBA" id="ARBA00012251"/>
    </source>
</evidence>
<evidence type="ECO:0000256" key="10">
    <source>
        <dbReference type="ARBA" id="ARBA00022771"/>
    </source>
</evidence>
<dbReference type="Gene3D" id="1.20.120.1750">
    <property type="match status" value="1"/>
</dbReference>
<evidence type="ECO:0000256" key="8">
    <source>
        <dbReference type="ARBA" id="ARBA00022723"/>
    </source>
</evidence>
<evidence type="ECO:0000313" key="16">
    <source>
        <dbReference type="EMBL" id="KAL3840343.1"/>
    </source>
</evidence>
<dbReference type="Pfam" id="PF26200">
    <property type="entry name" value="Rcat_RNF216"/>
    <property type="match status" value="1"/>
</dbReference>
<evidence type="ECO:0000259" key="14">
    <source>
        <dbReference type="PROSITE" id="PS50089"/>
    </source>
</evidence>
<evidence type="ECO:0000256" key="5">
    <source>
        <dbReference type="ARBA" id="ARBA00005884"/>
    </source>
</evidence>
<evidence type="ECO:0000256" key="13">
    <source>
        <dbReference type="PROSITE-ProRule" id="PRU00175"/>
    </source>
</evidence>
<organism evidence="16 17">
    <name type="scientific">Penstemon smallii</name>
    <dbReference type="NCBI Taxonomy" id="265156"/>
    <lineage>
        <taxon>Eukaryota</taxon>
        <taxon>Viridiplantae</taxon>
        <taxon>Streptophyta</taxon>
        <taxon>Embryophyta</taxon>
        <taxon>Tracheophyta</taxon>
        <taxon>Spermatophyta</taxon>
        <taxon>Magnoliopsida</taxon>
        <taxon>eudicotyledons</taxon>
        <taxon>Gunneridae</taxon>
        <taxon>Pentapetalae</taxon>
        <taxon>asterids</taxon>
        <taxon>lamiids</taxon>
        <taxon>Lamiales</taxon>
        <taxon>Plantaginaceae</taxon>
        <taxon>Cheloneae</taxon>
        <taxon>Penstemon</taxon>
    </lineage>
</organism>
<evidence type="ECO:0000259" key="15">
    <source>
        <dbReference type="PROSITE" id="PS51873"/>
    </source>
</evidence>
<evidence type="ECO:0000256" key="11">
    <source>
        <dbReference type="ARBA" id="ARBA00022786"/>
    </source>
</evidence>
<accession>A0ABD3TVT8</accession>
<evidence type="ECO:0000256" key="3">
    <source>
        <dbReference type="ARBA" id="ARBA00003976"/>
    </source>
</evidence>
<dbReference type="Gene3D" id="3.30.40.10">
    <property type="entry name" value="Zinc/RING finger domain, C3HC4 (zinc finger)"/>
    <property type="match status" value="1"/>
</dbReference>
<evidence type="ECO:0000313" key="17">
    <source>
        <dbReference type="Proteomes" id="UP001634393"/>
    </source>
</evidence>
<dbReference type="GO" id="GO:0061630">
    <property type="term" value="F:ubiquitin protein ligase activity"/>
    <property type="evidence" value="ECO:0007669"/>
    <property type="project" value="UniProtKB-EC"/>
</dbReference>
<sequence>MDLLSLKEHHARTLLIHYRWDFDSVSTVFVDKGKERLYAEAGVPLEDNINLSSSQILSKILCEICYEEFPANDTIRMECGHCFCSECWTEHFIVKIYEGKSRRITCMAHKCYSICDEGYIRNLVSARDPQLAEKFDRYLLESYIEDNKRVKWCPSVPSCGNAIRVEDDYKYFEVECACGLQFCFSCSSEAHSPCSCLMWETNWIVINTMLCPKCHKPIEKMEGCNFILCICGQTFCWLCGCATGSEYDWETIVDHKCGSYEKEGEDATKTLLRYKHYFKRFKAHTDSLKAEEILKEKLQEKIVNLESRVLVVKDFRWVVSDGLHRLIKSRRILLYSYPFAYFMFGDEIFKSEMSSEEMIIKQNLFEDQQQQLEVNIERLSMFLEKISAEYSEKTRLEVINISEVVDKLCGKL</sequence>
<keyword evidence="10 13" id="KW-0863">Zinc-finger</keyword>
<dbReference type="AlphaFoldDB" id="A0ABD3TVT8"/>
<feature type="domain" description="RING-type" evidence="14">
    <location>
        <begin position="62"/>
        <end position="110"/>
    </location>
</feature>
<dbReference type="SUPFAM" id="SSF57850">
    <property type="entry name" value="RING/U-box"/>
    <property type="match status" value="3"/>
</dbReference>
<dbReference type="InterPro" id="IPR031127">
    <property type="entry name" value="E3_UB_ligase_RBR"/>
</dbReference>
<comment type="function">
    <text evidence="3">Might act as an E3 ubiquitin-protein ligase, or as part of E3 complex, which accepts ubiquitin from specific E2 ubiquitin-conjugating enzymes and then transfers it to substrates.</text>
</comment>
<dbReference type="PANTHER" id="PTHR11685">
    <property type="entry name" value="RBR FAMILY RING FINGER AND IBR DOMAIN-CONTAINING"/>
    <property type="match status" value="1"/>
</dbReference>
<dbReference type="EMBL" id="JBJXBP010000003">
    <property type="protein sequence ID" value="KAL3840343.1"/>
    <property type="molecule type" value="Genomic_DNA"/>
</dbReference>
<dbReference type="SMART" id="SM00647">
    <property type="entry name" value="IBR"/>
    <property type="match status" value="1"/>
</dbReference>
<comment type="cofactor">
    <cofactor evidence="2">
        <name>Zn(2+)</name>
        <dbReference type="ChEBI" id="CHEBI:29105"/>
    </cofactor>
</comment>
<comment type="pathway">
    <text evidence="4">Protein modification; protein ubiquitination.</text>
</comment>
<dbReference type="PROSITE" id="PS51873">
    <property type="entry name" value="TRIAD"/>
    <property type="match status" value="1"/>
</dbReference>
<dbReference type="InterPro" id="IPR044066">
    <property type="entry name" value="TRIAD_supradom"/>
</dbReference>
<dbReference type="InterPro" id="IPR045840">
    <property type="entry name" value="Ariadne"/>
</dbReference>
<evidence type="ECO:0000256" key="9">
    <source>
        <dbReference type="ARBA" id="ARBA00022737"/>
    </source>
</evidence>